<dbReference type="PANTHER" id="PTHR31084">
    <property type="entry name" value="ALPHA-L-FUCOSIDASE 2"/>
    <property type="match status" value="1"/>
</dbReference>
<dbReference type="InterPro" id="IPR013780">
    <property type="entry name" value="Glyco_hydro_b"/>
</dbReference>
<keyword evidence="6" id="KW-1185">Reference proteome</keyword>
<organism evidence="5 6">
    <name type="scientific">Siphonobacter aquaeclarae</name>
    <dbReference type="NCBI Taxonomy" id="563176"/>
    <lineage>
        <taxon>Bacteria</taxon>
        <taxon>Pseudomonadati</taxon>
        <taxon>Bacteroidota</taxon>
        <taxon>Cytophagia</taxon>
        <taxon>Cytophagales</taxon>
        <taxon>Cytophagaceae</taxon>
        <taxon>Siphonobacter</taxon>
    </lineage>
</organism>
<accession>A0A1G9WER8</accession>
<evidence type="ECO:0000259" key="4">
    <source>
        <dbReference type="Pfam" id="PF22124"/>
    </source>
</evidence>
<evidence type="ECO:0000313" key="6">
    <source>
        <dbReference type="Proteomes" id="UP000198901"/>
    </source>
</evidence>
<dbReference type="PIRSF" id="PIRSF007663">
    <property type="entry name" value="UCP007663"/>
    <property type="match status" value="1"/>
</dbReference>
<dbReference type="PANTHER" id="PTHR31084:SF0">
    <property type="entry name" value="ALPHA-L-FUCOSIDASE 2"/>
    <property type="match status" value="1"/>
</dbReference>
<dbReference type="Gene3D" id="2.70.98.50">
    <property type="entry name" value="putative glycoside hydrolase family protein from bacillus halodurans"/>
    <property type="match status" value="1"/>
</dbReference>
<dbReference type="Gene3D" id="2.60.40.1180">
    <property type="entry name" value="Golgi alpha-mannosidase II"/>
    <property type="match status" value="1"/>
</dbReference>
<evidence type="ECO:0000259" key="3">
    <source>
        <dbReference type="Pfam" id="PF21307"/>
    </source>
</evidence>
<reference evidence="5 6" key="1">
    <citation type="submission" date="2016-10" db="EMBL/GenBank/DDBJ databases">
        <authorList>
            <person name="de Groot N.N."/>
        </authorList>
    </citation>
    <scope>NUCLEOTIDE SEQUENCE [LARGE SCALE GENOMIC DNA]</scope>
    <source>
        <strain evidence="5 6">DSM 21668</strain>
    </source>
</reference>
<sequence>MRHVFAGALLLLSGLLHAQDPLKLWYDQPARIWEEALPLGNGSLGAMVWGSAGRERYQLNDHSLWSGYPDPGNNPDGPKVLPEVRKAIAEGDYGRAALLWKKMQGPYSARYLPMANLTLDFGPDSTVSSYTRDLDLNTAVSSVRYTKNGVGFSRESFVSFPDQALVIFLKADQKGKVSFKAGLSSVLKFQVSAEGNRVILHGKAPKYVAHRAYDPNQIVYDGQEGMNFDVRLEIRLSGGKLRAENGQLLVENADNATLYLTEATSYNGPDKSPGKEGKDPTALLAQNKVSAKSFETLKTAHVRDYQRLFQRVRFDLGTNAEALRLPTDERLIRFARGESDPQLQTLYFQFGRYLLISSSRNGAIPANLQGIWNYHIQPPWGSNFTININTQMNYWPAEVTNLAECHAPLLHFVRDLAKNGAETARINYGISEGWCAHHNSDVWAKSSPAGNYDKDRSSSPRWSCWPMAGAWLSLHLWEHYLYTGDKAFLKEAYPLIKGAAQFMGAWLIDDGKGHLVTSPSSTPENVFVLNGKEYELSMATTMDIAIIRELFEATRQASLTLQTDAAWRPKLESWTTRLYPYHIGRHGQLQEWFQDWDSPDDKHRHISHLFGLFPGKQLSREQTPELAAAARQTLHQRGDISTGWSMAWKINWWARLGDGNHAYKILKDGLAYIGPKNKGAKGGGTYPNLFDAHPPFQIDGNFGGTAGMAELLLQSHLGELHLLPALPDAWTNGAISGLRARGNVGVDLEWKNGALTQARITPAVAGTLRIRTPKGMRLAEADGKTTAANSLLQAPPTPPFEKSPAAGNEAFTAPATSILTLHAEAGKTYTLIPQ</sequence>
<evidence type="ECO:0000259" key="2">
    <source>
        <dbReference type="Pfam" id="PF14498"/>
    </source>
</evidence>
<dbReference type="Pfam" id="PF14498">
    <property type="entry name" value="Glyco_hyd_65N_2"/>
    <property type="match status" value="1"/>
</dbReference>
<dbReference type="Pfam" id="PF21307">
    <property type="entry name" value="Glyco_hydro_95_C"/>
    <property type="match status" value="1"/>
</dbReference>
<protein>
    <submittedName>
        <fullName evidence="5">Alpha-L-fucosidase 2</fullName>
    </submittedName>
</protein>
<proteinExistence type="predicted"/>
<dbReference type="EMBL" id="FNGS01000009">
    <property type="protein sequence ID" value="SDM82998.1"/>
    <property type="molecule type" value="Genomic_DNA"/>
</dbReference>
<name>A0A1G9WER8_9BACT</name>
<dbReference type="InterPro" id="IPR027414">
    <property type="entry name" value="GH95_N_dom"/>
</dbReference>
<dbReference type="InterPro" id="IPR054363">
    <property type="entry name" value="GH95_cat"/>
</dbReference>
<feature type="domain" description="Alpha fucosidase A-like C-terminal" evidence="3">
    <location>
        <begin position="714"/>
        <end position="786"/>
    </location>
</feature>
<dbReference type="FunFam" id="1.50.10.10:FF:000028">
    <property type="entry name" value="Alpha-L-fucosidase 2"/>
    <property type="match status" value="1"/>
</dbReference>
<dbReference type="InterPro" id="IPR008928">
    <property type="entry name" value="6-hairpin_glycosidase_sf"/>
</dbReference>
<dbReference type="Proteomes" id="UP000198901">
    <property type="component" value="Unassembled WGS sequence"/>
</dbReference>
<dbReference type="Pfam" id="PF22124">
    <property type="entry name" value="Glyco_hydro_95_cat"/>
    <property type="match status" value="1"/>
</dbReference>
<dbReference type="AlphaFoldDB" id="A0A1G9WER8"/>
<dbReference type="InterPro" id="IPR012341">
    <property type="entry name" value="6hp_glycosidase-like_sf"/>
</dbReference>
<feature type="signal peptide" evidence="1">
    <location>
        <begin position="1"/>
        <end position="18"/>
    </location>
</feature>
<evidence type="ECO:0000256" key="1">
    <source>
        <dbReference type="SAM" id="SignalP"/>
    </source>
</evidence>
<feature type="domain" description="Glycosyl hydrolase family 95 catalytic" evidence="4">
    <location>
        <begin position="293"/>
        <end position="712"/>
    </location>
</feature>
<dbReference type="InterPro" id="IPR049053">
    <property type="entry name" value="AFCA-like_C"/>
</dbReference>
<dbReference type="SUPFAM" id="SSF48208">
    <property type="entry name" value="Six-hairpin glycosidases"/>
    <property type="match status" value="1"/>
</dbReference>
<dbReference type="GO" id="GO:0005975">
    <property type="term" value="P:carbohydrate metabolic process"/>
    <property type="evidence" value="ECO:0007669"/>
    <property type="project" value="InterPro"/>
</dbReference>
<dbReference type="GO" id="GO:0004560">
    <property type="term" value="F:alpha-L-fucosidase activity"/>
    <property type="evidence" value="ECO:0007669"/>
    <property type="project" value="InterPro"/>
</dbReference>
<dbReference type="STRING" id="563176.SAMN04488090_4359"/>
<feature type="domain" description="Glycosyl hydrolase family 95 N-terminal" evidence="2">
    <location>
        <begin position="24"/>
        <end position="267"/>
    </location>
</feature>
<gene>
    <name evidence="5" type="ORF">SAMN04488090_4359</name>
</gene>
<dbReference type="InterPro" id="IPR016518">
    <property type="entry name" value="Alpha-L-fucosidase"/>
</dbReference>
<keyword evidence="1" id="KW-0732">Signal</keyword>
<dbReference type="Gene3D" id="1.50.10.10">
    <property type="match status" value="1"/>
</dbReference>
<dbReference type="RefSeq" id="WP_093207830.1">
    <property type="nucleotide sequence ID" value="NZ_FNGS01000009.1"/>
</dbReference>
<evidence type="ECO:0000313" key="5">
    <source>
        <dbReference type="EMBL" id="SDM82998.1"/>
    </source>
</evidence>
<dbReference type="OrthoDB" id="9802600at2"/>
<feature type="chain" id="PRO_5011484331" evidence="1">
    <location>
        <begin position="19"/>
        <end position="834"/>
    </location>
</feature>